<keyword evidence="5 6" id="KW-0968">Cytoplasmic vesicle</keyword>
<protein>
    <recommendedName>
        <fullName evidence="6">Clathrin light chain</fullName>
    </recommendedName>
</protein>
<dbReference type="GO" id="GO:0005198">
    <property type="term" value="F:structural molecule activity"/>
    <property type="evidence" value="ECO:0007669"/>
    <property type="project" value="InterPro"/>
</dbReference>
<dbReference type="PANTHER" id="PTHR10639">
    <property type="entry name" value="CLATHRIN LIGHT CHAIN"/>
    <property type="match status" value="1"/>
</dbReference>
<evidence type="ECO:0000256" key="4">
    <source>
        <dbReference type="ARBA" id="ARBA00023176"/>
    </source>
</evidence>
<organism evidence="9">
    <name type="scientific">Laccaria bicolor (strain S238N-H82 / ATCC MYA-4686)</name>
    <name type="common">Bicoloured deceiver</name>
    <name type="synonym">Laccaria laccata var. bicolor</name>
    <dbReference type="NCBI Taxonomy" id="486041"/>
    <lineage>
        <taxon>Eukaryota</taxon>
        <taxon>Fungi</taxon>
        <taxon>Dikarya</taxon>
        <taxon>Basidiomycota</taxon>
        <taxon>Agaricomycotina</taxon>
        <taxon>Agaricomycetes</taxon>
        <taxon>Agaricomycetidae</taxon>
        <taxon>Agaricales</taxon>
        <taxon>Agaricineae</taxon>
        <taxon>Hydnangiaceae</taxon>
        <taxon>Laccaria</taxon>
    </lineage>
</organism>
<feature type="coiled-coil region" evidence="7">
    <location>
        <begin position="189"/>
        <end position="220"/>
    </location>
</feature>
<dbReference type="PANTHER" id="PTHR10639:SF7">
    <property type="entry name" value="CLATHRIN LIGHT CHAIN"/>
    <property type="match status" value="1"/>
</dbReference>
<dbReference type="AlphaFoldDB" id="B0D8J9"/>
<comment type="function">
    <text evidence="6">Clathrin is the major protein of the polyhedral coat of coated pits and vesicles.</text>
</comment>
<dbReference type="InterPro" id="IPR000996">
    <property type="entry name" value="Clathrin_L-chain"/>
</dbReference>
<reference evidence="8 9" key="1">
    <citation type="journal article" date="2008" name="Nature">
        <title>The genome of Laccaria bicolor provides insights into mycorrhizal symbiosis.</title>
        <authorList>
            <person name="Martin F."/>
            <person name="Aerts A."/>
            <person name="Ahren D."/>
            <person name="Brun A."/>
            <person name="Danchin E.G.J."/>
            <person name="Duchaussoy F."/>
            <person name="Gibon J."/>
            <person name="Kohler A."/>
            <person name="Lindquist E."/>
            <person name="Pereda V."/>
            <person name="Salamov A."/>
            <person name="Shapiro H.J."/>
            <person name="Wuyts J."/>
            <person name="Blaudez D."/>
            <person name="Buee M."/>
            <person name="Brokstein P."/>
            <person name="Canbaeck B."/>
            <person name="Cohen D."/>
            <person name="Courty P.E."/>
            <person name="Coutinho P.M."/>
            <person name="Delaruelle C."/>
            <person name="Detter J.C."/>
            <person name="Deveau A."/>
            <person name="DiFazio S."/>
            <person name="Duplessis S."/>
            <person name="Fraissinet-Tachet L."/>
            <person name="Lucic E."/>
            <person name="Frey-Klett P."/>
            <person name="Fourrey C."/>
            <person name="Feussner I."/>
            <person name="Gay G."/>
            <person name="Grimwood J."/>
            <person name="Hoegger P.J."/>
            <person name="Jain P."/>
            <person name="Kilaru S."/>
            <person name="Labbe J."/>
            <person name="Lin Y.C."/>
            <person name="Legue V."/>
            <person name="Le Tacon F."/>
            <person name="Marmeisse R."/>
            <person name="Melayah D."/>
            <person name="Montanini B."/>
            <person name="Muratet M."/>
            <person name="Nehls U."/>
            <person name="Niculita-Hirzel H."/>
            <person name="Oudot-Le Secq M.P."/>
            <person name="Peter M."/>
            <person name="Quesneville H."/>
            <person name="Rajashekar B."/>
            <person name="Reich M."/>
            <person name="Rouhier N."/>
            <person name="Schmutz J."/>
            <person name="Yin T."/>
            <person name="Chalot M."/>
            <person name="Henrissat B."/>
            <person name="Kuees U."/>
            <person name="Lucas S."/>
            <person name="Van de Peer Y."/>
            <person name="Podila G.K."/>
            <person name="Polle A."/>
            <person name="Pukkila P.J."/>
            <person name="Richardson P.M."/>
            <person name="Rouze P."/>
            <person name="Sanders I.R."/>
            <person name="Stajich J.E."/>
            <person name="Tunlid A."/>
            <person name="Tuskan G."/>
            <person name="Grigoriev I.V."/>
        </authorList>
    </citation>
    <scope>NUCLEOTIDE SEQUENCE [LARGE SCALE GENOMIC DNA]</scope>
    <source>
        <strain evidence="9">S238N-H82 / ATCC MYA-4686</strain>
    </source>
</reference>
<keyword evidence="4 6" id="KW-0168">Coated pit</keyword>
<dbReference type="STRING" id="486041.B0D8J9"/>
<sequence>MTDLFSREADFLGGEFSSSHKTDIGSGDDIDFERAASAFPDISLDGLGDIPTPAAALAGRANNSFSFDDFDSPVEKDSAVKVTGDDELDKFQNEFPDIQNSLGYVICTHVSALHSTGLFIIYRSTFAQPPSFGATFAPRPQPSTFSSTPILNQPIEEEEPQVIKDWREKQQLEIQERDKASKARREETIAKAERSIDEFYENYAKKKERNIRDNKDQEAEYVTHLNASLTTGTTWERICELIELQNSQSKTIARTGAGTTDLTRFKEVLLRLKREGDAAPGAAGY</sequence>
<dbReference type="GO" id="GO:0030132">
    <property type="term" value="C:clathrin coat of coated pit"/>
    <property type="evidence" value="ECO:0007669"/>
    <property type="project" value="InterPro"/>
</dbReference>
<dbReference type="RefSeq" id="XP_001880167.1">
    <property type="nucleotide sequence ID" value="XM_001880132.1"/>
</dbReference>
<proteinExistence type="inferred from homology"/>
<dbReference type="Pfam" id="PF01086">
    <property type="entry name" value="Clathrin_lg_ch"/>
    <property type="match status" value="1"/>
</dbReference>
<evidence type="ECO:0000256" key="1">
    <source>
        <dbReference type="ARBA" id="ARBA00004180"/>
    </source>
</evidence>
<evidence type="ECO:0000256" key="6">
    <source>
        <dbReference type="RuleBase" id="RU363137"/>
    </source>
</evidence>
<dbReference type="GO" id="GO:0032050">
    <property type="term" value="F:clathrin heavy chain binding"/>
    <property type="evidence" value="ECO:0007669"/>
    <property type="project" value="TreeGrafter"/>
</dbReference>
<dbReference type="OrthoDB" id="5512at2759"/>
<name>B0D8J9_LACBS</name>
<dbReference type="HOGENOM" id="CLU_069856_1_0_1"/>
<dbReference type="EMBL" id="DS547100">
    <property type="protein sequence ID" value="EDR08854.1"/>
    <property type="molecule type" value="Genomic_DNA"/>
</dbReference>
<dbReference type="KEGG" id="lbc:LACBIDRAFT_249075"/>
<dbReference type="FunCoup" id="B0D8J9">
    <property type="interactions" value="231"/>
</dbReference>
<gene>
    <name evidence="8" type="ORF">LACBIDRAFT_249075</name>
</gene>
<evidence type="ECO:0000256" key="7">
    <source>
        <dbReference type="SAM" id="Coils"/>
    </source>
</evidence>
<keyword evidence="7" id="KW-0175">Coiled coil</keyword>
<evidence type="ECO:0000313" key="8">
    <source>
        <dbReference type="EMBL" id="EDR08854.1"/>
    </source>
</evidence>
<dbReference type="GO" id="GO:0030130">
    <property type="term" value="C:clathrin coat of trans-Golgi network vesicle"/>
    <property type="evidence" value="ECO:0007669"/>
    <property type="project" value="InterPro"/>
</dbReference>
<dbReference type="GO" id="GO:0006886">
    <property type="term" value="P:intracellular protein transport"/>
    <property type="evidence" value="ECO:0007669"/>
    <property type="project" value="InterPro"/>
</dbReference>
<accession>B0D8J9</accession>
<evidence type="ECO:0000256" key="2">
    <source>
        <dbReference type="ARBA" id="ARBA00005263"/>
    </source>
</evidence>
<comment type="subcellular location">
    <subcellularLocation>
        <location evidence="1 6">Cytoplasmic vesicle membrane</location>
        <topology evidence="1 6">Peripheral membrane protein</topology>
        <orientation evidence="1 6">Cytoplasmic side</orientation>
    </subcellularLocation>
    <subcellularLocation>
        <location evidence="6">Membrane</location>
        <location evidence="6">Coated pit</location>
        <topology evidence="6">Peripheral membrane protein</topology>
        <orientation evidence="6">Cytoplasmic side</orientation>
    </subcellularLocation>
    <text evidence="6">Cytoplasmic face of coated pits and vesicles.</text>
</comment>
<dbReference type="GeneID" id="6075867"/>
<evidence type="ECO:0000256" key="3">
    <source>
        <dbReference type="ARBA" id="ARBA00023136"/>
    </source>
</evidence>
<dbReference type="GO" id="GO:0072583">
    <property type="term" value="P:clathrin-dependent endocytosis"/>
    <property type="evidence" value="ECO:0007669"/>
    <property type="project" value="TreeGrafter"/>
</dbReference>
<dbReference type="Proteomes" id="UP000001194">
    <property type="component" value="Unassembled WGS sequence"/>
</dbReference>
<evidence type="ECO:0000256" key="5">
    <source>
        <dbReference type="ARBA" id="ARBA00023329"/>
    </source>
</evidence>
<evidence type="ECO:0000313" key="9">
    <source>
        <dbReference type="Proteomes" id="UP000001194"/>
    </source>
</evidence>
<comment type="similarity">
    <text evidence="2 6">Belongs to the clathrin light chain family.</text>
</comment>
<keyword evidence="9" id="KW-1185">Reference proteome</keyword>
<keyword evidence="3 6" id="KW-0472">Membrane</keyword>
<dbReference type="InParanoid" id="B0D8J9"/>